<organism evidence="1 2">
    <name type="scientific">Bacteroides uniformis str. 3978 T3 ii</name>
    <dbReference type="NCBI Taxonomy" id="1339349"/>
    <lineage>
        <taxon>Bacteria</taxon>
        <taxon>Pseudomonadati</taxon>
        <taxon>Bacteroidota</taxon>
        <taxon>Bacteroidia</taxon>
        <taxon>Bacteroidales</taxon>
        <taxon>Bacteroidaceae</taxon>
        <taxon>Bacteroides</taxon>
    </lineage>
</organism>
<dbReference type="PATRIC" id="fig|1339349.3.peg.1801"/>
<dbReference type="Proteomes" id="UP000028013">
    <property type="component" value="Unassembled WGS sequence"/>
</dbReference>
<gene>
    <name evidence="1" type="ORF">M094_0548</name>
</gene>
<comment type="caution">
    <text evidence="1">The sequence shown here is derived from an EMBL/GenBank/DDBJ whole genome shotgun (WGS) entry which is preliminary data.</text>
</comment>
<protein>
    <submittedName>
        <fullName evidence="1">Uncharacterized protein</fullName>
    </submittedName>
</protein>
<accession>A0A078S128</accession>
<evidence type="ECO:0000313" key="1">
    <source>
        <dbReference type="EMBL" id="KDS51503.1"/>
    </source>
</evidence>
<dbReference type="AlphaFoldDB" id="A0A078S128"/>
<reference evidence="1 2" key="1">
    <citation type="submission" date="2014-04" db="EMBL/GenBank/DDBJ databases">
        <authorList>
            <person name="Sears C."/>
            <person name="Carroll K."/>
            <person name="Sack B.R."/>
            <person name="Qadri F."/>
            <person name="Myers L.L."/>
            <person name="Chung G.-T."/>
            <person name="Escheverria P."/>
            <person name="Fraser C.M."/>
            <person name="Sadzewicz L."/>
            <person name="Shefchek K.A."/>
            <person name="Tallon L."/>
            <person name="Das S.P."/>
            <person name="Daugherty S."/>
            <person name="Mongodin E.F."/>
        </authorList>
    </citation>
    <scope>NUCLEOTIDE SEQUENCE [LARGE SCALE GENOMIC DNA]</scope>
    <source>
        <strain evidence="1 2">3978 T3 ii</strain>
    </source>
</reference>
<proteinExistence type="predicted"/>
<evidence type="ECO:0000313" key="2">
    <source>
        <dbReference type="Proteomes" id="UP000028013"/>
    </source>
</evidence>
<dbReference type="EMBL" id="JNHN01000169">
    <property type="protein sequence ID" value="KDS51503.1"/>
    <property type="molecule type" value="Genomic_DNA"/>
</dbReference>
<name>A0A078S128_BACUN</name>
<sequence length="56" mass="6643">MYAVALHTDMQYDCNSYAVILQHVCSRTAKYMQQECKQDAVIKYPYRYYGIPEVKN</sequence>